<dbReference type="Pfam" id="PF18994">
    <property type="entry name" value="Prophage_tailD1"/>
    <property type="match status" value="1"/>
</dbReference>
<evidence type="ECO:0000259" key="2">
    <source>
        <dbReference type="Pfam" id="PF18994"/>
    </source>
</evidence>
<dbReference type="Proteomes" id="UP000078520">
    <property type="component" value="Unassembled WGS sequence"/>
</dbReference>
<evidence type="ECO:0000313" key="4">
    <source>
        <dbReference type="Proteomes" id="UP000078520"/>
    </source>
</evidence>
<evidence type="ECO:0008006" key="5">
    <source>
        <dbReference type="Google" id="ProtNLM"/>
    </source>
</evidence>
<dbReference type="Gene3D" id="6.20.110.10">
    <property type="match status" value="1"/>
</dbReference>
<name>A0A179CUC6_9LACO</name>
<feature type="domain" description="Prophage endopeptidase tail N-terminal" evidence="2">
    <location>
        <begin position="12"/>
        <end position="89"/>
    </location>
</feature>
<dbReference type="OrthoDB" id="2404328at2"/>
<dbReference type="Gene3D" id="3.55.50.40">
    <property type="match status" value="1"/>
</dbReference>
<dbReference type="RefSeq" id="WP_064208375.1">
    <property type="nucleotide sequence ID" value="NZ_LVKC01000011.1"/>
</dbReference>
<dbReference type="InterPro" id="IPR010572">
    <property type="entry name" value="Tail_dom"/>
</dbReference>
<reference evidence="4" key="1">
    <citation type="submission" date="2016-03" db="EMBL/GenBank/DDBJ databases">
        <authorList>
            <person name="Johnson T.J."/>
            <person name="Youmans B."/>
            <person name="Case K."/>
            <person name="Noll S."/>
        </authorList>
    </citation>
    <scope>NUCLEOTIDE SEQUENCE [LARGE SCALE GENOMIC DNA]</scope>
    <source>
        <strain evidence="4">UMNLAv8</strain>
    </source>
</reference>
<feature type="domain" description="Tail spike" evidence="1">
    <location>
        <begin position="92"/>
        <end position="341"/>
    </location>
</feature>
<evidence type="ECO:0000259" key="1">
    <source>
        <dbReference type="Pfam" id="PF06605"/>
    </source>
</evidence>
<dbReference type="InterPro" id="IPR044051">
    <property type="entry name" value="Prophage_tail_N"/>
</dbReference>
<organism evidence="3 4">
    <name type="scientific">Ligilactobacillus aviarius</name>
    <dbReference type="NCBI Taxonomy" id="1606"/>
    <lineage>
        <taxon>Bacteria</taxon>
        <taxon>Bacillati</taxon>
        <taxon>Bacillota</taxon>
        <taxon>Bacilli</taxon>
        <taxon>Lactobacillales</taxon>
        <taxon>Lactobacillaceae</taxon>
        <taxon>Ligilactobacillus</taxon>
    </lineage>
</organism>
<gene>
    <name evidence="3" type="ORF">A3O14_01925</name>
</gene>
<comment type="caution">
    <text evidence="3">The sequence shown here is derived from an EMBL/GenBank/DDBJ whole genome shotgun (WGS) entry which is preliminary data.</text>
</comment>
<proteinExistence type="predicted"/>
<dbReference type="Pfam" id="PF06605">
    <property type="entry name" value="Prophage_tail"/>
    <property type="match status" value="1"/>
</dbReference>
<sequence>MAKMLDKIVVITEDTREILSSVIPDTFQEQRTVNQNWTISFNAYDDNSVAYSLLVPQACVSWKGQEFVIKQSQPQFNAGTNIIQVQATHVGYEVSRVVQTNVNTGVKTYSVNDVLSFYLSGNQFGYTWEVIGDFPNQQIENLGGSNGQDMLSKIVKTWDNAIFSPDNKNIRIMSTDNFYYDEGKAITYLGNSSSVQLNYDSTGITNKVLCKSEAKEGTGQDGNPPEYYFEPFYVQDDSSIAKYGIIEHNPISDNRFHDPDSMRAYAKSQLQPEATLSIQVNYLMQEQEEIKVGQVRTLIIPEIDLRTKVRVTQTSTHPLSANQASTAQLNSTAQTILDYNNSLRLGFDTAKYNQEDITSAINDAINSNKNAIDKIDSALNNSTSDNTLNVATGTIKLHRSNDIVYVSVNLTNVLYDNPVATFPEAYVPSTQISDNFTITSNGANYIVNYTLSTQGVFQITGIMSLTGEQAQLKQFSGQLNYLK</sequence>
<dbReference type="EMBL" id="LVKI01000003">
    <property type="protein sequence ID" value="OAQ09072.1"/>
    <property type="molecule type" value="Genomic_DNA"/>
</dbReference>
<protein>
    <recommendedName>
        <fullName evidence="5">Prophage tail endopeptidase domain-containing protein</fullName>
    </recommendedName>
</protein>
<dbReference type="AlphaFoldDB" id="A0A179CUC6"/>
<evidence type="ECO:0000313" key="3">
    <source>
        <dbReference type="EMBL" id="OAQ09072.1"/>
    </source>
</evidence>
<accession>A0A179CUC6</accession>